<dbReference type="Proteomes" id="UP000790709">
    <property type="component" value="Unassembled WGS sequence"/>
</dbReference>
<reference evidence="1" key="1">
    <citation type="journal article" date="2021" name="New Phytol.">
        <title>Evolutionary innovations through gain and loss of genes in the ectomycorrhizal Boletales.</title>
        <authorList>
            <person name="Wu G."/>
            <person name="Miyauchi S."/>
            <person name="Morin E."/>
            <person name="Kuo A."/>
            <person name="Drula E."/>
            <person name="Varga T."/>
            <person name="Kohler A."/>
            <person name="Feng B."/>
            <person name="Cao Y."/>
            <person name="Lipzen A."/>
            <person name="Daum C."/>
            <person name="Hundley H."/>
            <person name="Pangilinan J."/>
            <person name="Johnson J."/>
            <person name="Barry K."/>
            <person name="LaButti K."/>
            <person name="Ng V."/>
            <person name="Ahrendt S."/>
            <person name="Min B."/>
            <person name="Choi I.G."/>
            <person name="Park H."/>
            <person name="Plett J.M."/>
            <person name="Magnuson J."/>
            <person name="Spatafora J.W."/>
            <person name="Nagy L.G."/>
            <person name="Henrissat B."/>
            <person name="Grigoriev I.V."/>
            <person name="Yang Z.L."/>
            <person name="Xu J."/>
            <person name="Martin F.M."/>
        </authorList>
    </citation>
    <scope>NUCLEOTIDE SEQUENCE</scope>
    <source>
        <strain evidence="1">KUC20120723A-06</strain>
    </source>
</reference>
<evidence type="ECO:0000313" key="2">
    <source>
        <dbReference type="Proteomes" id="UP000790709"/>
    </source>
</evidence>
<proteinExistence type="predicted"/>
<gene>
    <name evidence="1" type="ORF">BV22DRAFT_1048347</name>
</gene>
<keyword evidence="2" id="KW-1185">Reference proteome</keyword>
<name>A0ACB8BCE7_9AGAM</name>
<evidence type="ECO:0000313" key="1">
    <source>
        <dbReference type="EMBL" id="KAH7923169.1"/>
    </source>
</evidence>
<organism evidence="1 2">
    <name type="scientific">Leucogyrophana mollusca</name>
    <dbReference type="NCBI Taxonomy" id="85980"/>
    <lineage>
        <taxon>Eukaryota</taxon>
        <taxon>Fungi</taxon>
        <taxon>Dikarya</taxon>
        <taxon>Basidiomycota</taxon>
        <taxon>Agaricomycotina</taxon>
        <taxon>Agaricomycetes</taxon>
        <taxon>Agaricomycetidae</taxon>
        <taxon>Boletales</taxon>
        <taxon>Boletales incertae sedis</taxon>
        <taxon>Leucogyrophana</taxon>
    </lineage>
</organism>
<sequence>MYSTIPVVMESEEHFVQEHWGNASGRMGQGEHWCTYRCHPRHVSKPSWISVSSKIGNFGYRNDGAESSCSLSDSHYGSGLQSTVSLRFFASLAHAGLLNPLTIAFVFAFGAFWRLSHRRLVIERPTKAPFRFGWFIGRRRSTQRGCACWRRVEQYEVGETPAFFILCWTALRSSGAHAHLNVCPMLFQNLSATCVASIKSVIQALDDRFWAAVSALRSFWSTRHAAVTGNQQGARQNQGGFAWRELRSDYSLEGEQQAPKNLGSSLKATRNPKTPRHVKHQDLGAMENLDYQIHSSRTDSSTRFNDLLDLFPMELVIRIFATYVAPRTREAHRPPETDPKAPVTLCGVSKRWKDLVYSLPEFWTVIGFDATVGAAPWVSDLNFWLTRSASHLLTVDVSVGDRPDVVALDALFAHSARFRSLTLTATSFSWWKDIKGGPFPKLQRLFTQRHPRVRGPSESFLPLLYSHGLITYRHPTTGVDALLPLYGHRMRRLMFEGTYPPPSGIFPVLLACPLLEELDLTVTKSTESATGLPSFPAPVLLTELAVLAVRSSAGSARFFQHLETPGLQILVLSGTQDSPSLDGLETGFLLLFLRRCARLTCLIVIGDFFQKEESLDDVISQLPSSIRLIDLRLAVTERTVALLTIGATTRPLLPNLKQLGLTIREGCTDEKIVNMVASRRANGNSLPSAIDSDSASPTTRNEVAVARLSYVRISRSPASDPAAMLKLDGMRSEGLAFGGTFFVPSG</sequence>
<dbReference type="EMBL" id="MU266460">
    <property type="protein sequence ID" value="KAH7923169.1"/>
    <property type="molecule type" value="Genomic_DNA"/>
</dbReference>
<protein>
    <submittedName>
        <fullName evidence="1">Uncharacterized protein</fullName>
    </submittedName>
</protein>
<comment type="caution">
    <text evidence="1">The sequence shown here is derived from an EMBL/GenBank/DDBJ whole genome shotgun (WGS) entry which is preliminary data.</text>
</comment>
<accession>A0ACB8BCE7</accession>